<dbReference type="STRING" id="448385.sce3250"/>
<proteinExistence type="predicted"/>
<dbReference type="InterPro" id="IPR011032">
    <property type="entry name" value="GroES-like_sf"/>
</dbReference>
<dbReference type="Gene3D" id="3.40.50.720">
    <property type="entry name" value="NAD(P)-binding Rossmann-like Domain"/>
    <property type="match status" value="1"/>
</dbReference>
<dbReference type="eggNOG" id="COG0604">
    <property type="taxonomic scope" value="Bacteria"/>
</dbReference>
<keyword evidence="3" id="KW-1185">Reference proteome</keyword>
<dbReference type="SUPFAM" id="SSF51735">
    <property type="entry name" value="NAD(P)-binding Rossmann-fold domains"/>
    <property type="match status" value="1"/>
</dbReference>
<dbReference type="CDD" id="cd08276">
    <property type="entry name" value="MDR7"/>
    <property type="match status" value="1"/>
</dbReference>
<dbReference type="HOGENOM" id="CLU_026673_3_4_7"/>
<dbReference type="SUPFAM" id="SSF50129">
    <property type="entry name" value="GroES-like"/>
    <property type="match status" value="1"/>
</dbReference>
<accession>A9GJH8</accession>
<dbReference type="PANTHER" id="PTHR45033">
    <property type="match status" value="1"/>
</dbReference>
<sequence length="351" mass="36780">MGCPGKIGGHAMKTVIIRKNASESDAWTLAERPAPKPGPGQVLVRVRAASINYRDLMVVRGRYGGERKDELVPLSDAAGEVVAIGAGVRRWKEGDRVISTFFPTWASGPFRGEYRTTTLGAGGNDGVLAELVVFGEDAIVRAPAHLGFNEAATLTCAGVTAWTALFESGPRPAPGETVLVQGTGGVSLFAAQLARAAGLRVLATSSSAAKIERLRALGVTEAIDYRKQPEWHEEVLRLTGGEGVDRVIEVGGAGTLPRSMQAVKTGGVVSLIGLLSGVGSQIDPMPILFRAIRVEGTVVGSRQATVELGAALELHGIRPVVDEVFPIERANEALAKLAAGKHFGKVVIGLD</sequence>
<organism evidence="2 3">
    <name type="scientific">Sorangium cellulosum (strain So ce56)</name>
    <name type="common">Polyangium cellulosum (strain So ce56)</name>
    <dbReference type="NCBI Taxonomy" id="448385"/>
    <lineage>
        <taxon>Bacteria</taxon>
        <taxon>Pseudomonadati</taxon>
        <taxon>Myxococcota</taxon>
        <taxon>Polyangia</taxon>
        <taxon>Polyangiales</taxon>
        <taxon>Polyangiaceae</taxon>
        <taxon>Sorangium</taxon>
    </lineage>
</organism>
<dbReference type="GO" id="GO:0004022">
    <property type="term" value="F:alcohol dehydrogenase (NAD+) activity"/>
    <property type="evidence" value="ECO:0007669"/>
    <property type="project" value="UniProtKB-EC"/>
</dbReference>
<dbReference type="BioCyc" id="SCEL448385:SCE_RS16655-MONOMER"/>
<protein>
    <submittedName>
        <fullName evidence="2">Alcohol dehydrogenase</fullName>
        <ecNumber evidence="2">1.1.1.1</ecNumber>
    </submittedName>
</protein>
<keyword evidence="2" id="KW-0560">Oxidoreductase</keyword>
<dbReference type="Pfam" id="PF08240">
    <property type="entry name" value="ADH_N"/>
    <property type="match status" value="1"/>
</dbReference>
<dbReference type="PANTHER" id="PTHR45033:SF2">
    <property type="entry name" value="ZINC-TYPE ALCOHOL DEHYDROGENASE-LIKE PROTEIN C1773.06C"/>
    <property type="match status" value="1"/>
</dbReference>
<dbReference type="Proteomes" id="UP000002139">
    <property type="component" value="Chromosome"/>
</dbReference>
<evidence type="ECO:0000259" key="1">
    <source>
        <dbReference type="SMART" id="SM00829"/>
    </source>
</evidence>
<gene>
    <name evidence="2" type="primary">adh3</name>
    <name evidence="2" type="ordered locus">sce3250</name>
</gene>
<dbReference type="Pfam" id="PF00107">
    <property type="entry name" value="ADH_zinc_N"/>
    <property type="match status" value="1"/>
</dbReference>
<dbReference type="SMART" id="SM00829">
    <property type="entry name" value="PKS_ER"/>
    <property type="match status" value="1"/>
</dbReference>
<dbReference type="EMBL" id="AM746676">
    <property type="protein sequence ID" value="CAN93409.1"/>
    <property type="molecule type" value="Genomic_DNA"/>
</dbReference>
<evidence type="ECO:0000313" key="3">
    <source>
        <dbReference type="Proteomes" id="UP000002139"/>
    </source>
</evidence>
<dbReference type="EC" id="1.1.1.1" evidence="2"/>
<feature type="domain" description="Enoyl reductase (ER)" evidence="1">
    <location>
        <begin position="20"/>
        <end position="348"/>
    </location>
</feature>
<dbReference type="InterPro" id="IPR020843">
    <property type="entry name" value="ER"/>
</dbReference>
<name>A9GJH8_SORC5</name>
<dbReference type="Gene3D" id="3.90.180.10">
    <property type="entry name" value="Medium-chain alcohol dehydrogenases, catalytic domain"/>
    <property type="match status" value="1"/>
</dbReference>
<dbReference type="InterPro" id="IPR013154">
    <property type="entry name" value="ADH-like_N"/>
</dbReference>
<reference evidence="2 3" key="1">
    <citation type="journal article" date="2007" name="Nat. Biotechnol.">
        <title>Complete genome sequence of the myxobacterium Sorangium cellulosum.</title>
        <authorList>
            <person name="Schneiker S."/>
            <person name="Perlova O."/>
            <person name="Kaiser O."/>
            <person name="Gerth K."/>
            <person name="Alici A."/>
            <person name="Altmeyer M.O."/>
            <person name="Bartels D."/>
            <person name="Bekel T."/>
            <person name="Beyer S."/>
            <person name="Bode E."/>
            <person name="Bode H.B."/>
            <person name="Bolten C.J."/>
            <person name="Choudhuri J.V."/>
            <person name="Doss S."/>
            <person name="Elnakady Y.A."/>
            <person name="Frank B."/>
            <person name="Gaigalat L."/>
            <person name="Goesmann A."/>
            <person name="Groeger C."/>
            <person name="Gross F."/>
            <person name="Jelsbak L."/>
            <person name="Jelsbak L."/>
            <person name="Kalinowski J."/>
            <person name="Kegler C."/>
            <person name="Knauber T."/>
            <person name="Konietzny S."/>
            <person name="Kopp M."/>
            <person name="Krause L."/>
            <person name="Krug D."/>
            <person name="Linke B."/>
            <person name="Mahmud T."/>
            <person name="Martinez-Arias R."/>
            <person name="McHardy A.C."/>
            <person name="Merai M."/>
            <person name="Meyer F."/>
            <person name="Mormann S."/>
            <person name="Munoz-Dorado J."/>
            <person name="Perez J."/>
            <person name="Pradella S."/>
            <person name="Rachid S."/>
            <person name="Raddatz G."/>
            <person name="Rosenau F."/>
            <person name="Rueckert C."/>
            <person name="Sasse F."/>
            <person name="Scharfe M."/>
            <person name="Schuster S.C."/>
            <person name="Suen G."/>
            <person name="Treuner-Lange A."/>
            <person name="Velicer G.J."/>
            <person name="Vorholter F.-J."/>
            <person name="Weissman K.J."/>
            <person name="Welch R.D."/>
            <person name="Wenzel S.C."/>
            <person name="Whitworth D.E."/>
            <person name="Wilhelm S."/>
            <person name="Wittmann C."/>
            <person name="Bloecker H."/>
            <person name="Puehler A."/>
            <person name="Mueller R."/>
        </authorList>
    </citation>
    <scope>NUCLEOTIDE SEQUENCE [LARGE SCALE GENOMIC DNA]</scope>
    <source>
        <strain evidence="3">So ce56</strain>
    </source>
</reference>
<dbReference type="InterPro" id="IPR052711">
    <property type="entry name" value="Zinc_ADH-like"/>
</dbReference>
<dbReference type="AlphaFoldDB" id="A9GJH8"/>
<evidence type="ECO:0000313" key="2">
    <source>
        <dbReference type="EMBL" id="CAN93409.1"/>
    </source>
</evidence>
<dbReference type="InterPro" id="IPR036291">
    <property type="entry name" value="NAD(P)-bd_dom_sf"/>
</dbReference>
<dbReference type="KEGG" id="scl:sce3250"/>
<dbReference type="InterPro" id="IPR013149">
    <property type="entry name" value="ADH-like_C"/>
</dbReference>